<feature type="transmembrane region" description="Helical" evidence="6">
    <location>
        <begin position="166"/>
        <end position="184"/>
    </location>
</feature>
<dbReference type="GO" id="GO:0022857">
    <property type="term" value="F:transmembrane transporter activity"/>
    <property type="evidence" value="ECO:0007669"/>
    <property type="project" value="InterPro"/>
</dbReference>
<evidence type="ECO:0000313" key="7">
    <source>
        <dbReference type="EMBL" id="NDL68563.1"/>
    </source>
</evidence>
<accession>A0A7X5HXM9</accession>
<proteinExistence type="predicted"/>
<dbReference type="EMBL" id="JAAEEH010000045">
    <property type="protein sequence ID" value="NDL68563.1"/>
    <property type="molecule type" value="Genomic_DNA"/>
</dbReference>
<evidence type="ECO:0000256" key="3">
    <source>
        <dbReference type="ARBA" id="ARBA00022692"/>
    </source>
</evidence>
<feature type="transmembrane region" description="Helical" evidence="6">
    <location>
        <begin position="127"/>
        <end position="146"/>
    </location>
</feature>
<feature type="transmembrane region" description="Helical" evidence="6">
    <location>
        <begin position="52"/>
        <end position="82"/>
    </location>
</feature>
<comment type="caution">
    <text evidence="7">The sequence shown here is derived from an EMBL/GenBank/DDBJ whole genome shotgun (WGS) entry which is preliminary data.</text>
</comment>
<feature type="transmembrane region" description="Helical" evidence="6">
    <location>
        <begin position="12"/>
        <end position="31"/>
    </location>
</feature>
<reference evidence="7 8" key="1">
    <citation type="submission" date="2020-01" db="EMBL/GenBank/DDBJ databases">
        <title>Anaeroalcalibacter tamaniensis gen. nov., sp. nov., moderately halophilic strictly anaerobic fermenter bacterium from mud volcano of Taman peninsula.</title>
        <authorList>
            <person name="Frolova A."/>
            <person name="Merkel A.Y."/>
            <person name="Slobodkin A.I."/>
        </authorList>
    </citation>
    <scope>NUCLEOTIDE SEQUENCE [LARGE SCALE GENOMIC DNA]</scope>
    <source>
        <strain evidence="7 8">F-3ap</strain>
    </source>
</reference>
<gene>
    <name evidence="7" type="ORF">GXN74_12530</name>
</gene>
<evidence type="ECO:0000256" key="1">
    <source>
        <dbReference type="ARBA" id="ARBA00004651"/>
    </source>
</evidence>
<organism evidence="7 8">
    <name type="scientific">Anaerotalea alkaliphila</name>
    <dbReference type="NCBI Taxonomy" id="2662126"/>
    <lineage>
        <taxon>Bacteria</taxon>
        <taxon>Bacillati</taxon>
        <taxon>Bacillota</taxon>
        <taxon>Clostridia</taxon>
        <taxon>Eubacteriales</taxon>
        <taxon>Anaerotalea</taxon>
    </lineage>
</organism>
<keyword evidence="2" id="KW-1003">Cell membrane</keyword>
<dbReference type="Pfam" id="PF02653">
    <property type="entry name" value="BPD_transp_2"/>
    <property type="match status" value="1"/>
</dbReference>
<dbReference type="PANTHER" id="PTHR32196">
    <property type="entry name" value="ABC TRANSPORTER PERMEASE PROTEIN YPHD-RELATED-RELATED"/>
    <property type="match status" value="1"/>
</dbReference>
<dbReference type="CDD" id="cd06579">
    <property type="entry name" value="TM_PBP1_transp_AraH_like"/>
    <property type="match status" value="1"/>
</dbReference>
<evidence type="ECO:0000256" key="6">
    <source>
        <dbReference type="SAM" id="Phobius"/>
    </source>
</evidence>
<dbReference type="Proteomes" id="UP000461585">
    <property type="component" value="Unassembled WGS sequence"/>
</dbReference>
<feature type="transmembrane region" description="Helical" evidence="6">
    <location>
        <begin position="294"/>
        <end position="313"/>
    </location>
</feature>
<feature type="transmembrane region" description="Helical" evidence="6">
    <location>
        <begin position="262"/>
        <end position="282"/>
    </location>
</feature>
<evidence type="ECO:0000256" key="2">
    <source>
        <dbReference type="ARBA" id="ARBA00022475"/>
    </source>
</evidence>
<evidence type="ECO:0000313" key="8">
    <source>
        <dbReference type="Proteomes" id="UP000461585"/>
    </source>
</evidence>
<evidence type="ECO:0000256" key="4">
    <source>
        <dbReference type="ARBA" id="ARBA00022989"/>
    </source>
</evidence>
<comment type="subcellular location">
    <subcellularLocation>
        <location evidence="1">Cell membrane</location>
        <topology evidence="1">Multi-pass membrane protein</topology>
    </subcellularLocation>
</comment>
<keyword evidence="5 6" id="KW-0472">Membrane</keyword>
<dbReference type="AlphaFoldDB" id="A0A7X5HXM9"/>
<keyword evidence="4 6" id="KW-1133">Transmembrane helix</keyword>
<dbReference type="InterPro" id="IPR001851">
    <property type="entry name" value="ABC_transp_permease"/>
</dbReference>
<dbReference type="PANTHER" id="PTHR32196:SF72">
    <property type="entry name" value="RIBOSE IMPORT PERMEASE PROTEIN RBSC"/>
    <property type="match status" value="1"/>
</dbReference>
<keyword evidence="8" id="KW-1185">Reference proteome</keyword>
<sequence>MTMNLKSLKLDLSKLTTVIVLVVLSVLLGMLSPVFMTQANLINIMQQITVNAVLAVGMSIVIFTGGIDLSVGSILAFVGIVMGKLMVDGGVNPVVAVVAGVVVGMACGAFNGMLISKFKLQPMIATLGMMSMARGAALTLANGRTITGYSPSFRWIGSGNIMGTRIPVQILFMLILYAGFHYLLRYRKYGRFIYSIGGNEEATRLSGVNVDRVKILAYSLSGLTAALASVVLVSKLNSAQSIAGTGYELDAIASAVIGGARLTGGFGNVWGTLLGAIIMGVIRNGLNLLNVSSYLQQLIIGVIIIAAVLFDSLKGRK</sequence>
<name>A0A7X5HXM9_9FIRM</name>
<evidence type="ECO:0000256" key="5">
    <source>
        <dbReference type="ARBA" id="ARBA00023136"/>
    </source>
</evidence>
<keyword evidence="3 6" id="KW-0812">Transmembrane</keyword>
<feature type="transmembrane region" description="Helical" evidence="6">
    <location>
        <begin position="94"/>
        <end position="115"/>
    </location>
</feature>
<dbReference type="GO" id="GO:0005886">
    <property type="term" value="C:plasma membrane"/>
    <property type="evidence" value="ECO:0007669"/>
    <property type="project" value="UniProtKB-SubCell"/>
</dbReference>
<protein>
    <submittedName>
        <fullName evidence="7">ABC transporter permease</fullName>
    </submittedName>
</protein>